<keyword evidence="2" id="KW-1185">Reference proteome</keyword>
<name>A0A0N5C2M9_STREA</name>
<evidence type="ECO:0000313" key="2">
    <source>
        <dbReference type="Proteomes" id="UP000046392"/>
    </source>
</evidence>
<sequence length="189" mass="22079">MKSITEIFVFILLINLLLIKFNKANEHSIEEYTQKNCEGLIKKRDLIVSIINKLGAKDKNPLNATETLTALQIYFAVFNQVEDEIANCVKNEFISTYDAAAKNFDFTTFFNDINVLCKHILEMKDFIDSKLDEVKQIAGENLFENPHLGRYMIILRTAYYYDSKLRECVQKTLRFSYHKKIPETVNLFK</sequence>
<dbReference type="AlphaFoldDB" id="A0A0N5C2M9"/>
<organism evidence="2 3">
    <name type="scientific">Strongyloides papillosus</name>
    <name type="common">Intestinal threadworm</name>
    <dbReference type="NCBI Taxonomy" id="174720"/>
    <lineage>
        <taxon>Eukaryota</taxon>
        <taxon>Metazoa</taxon>
        <taxon>Ecdysozoa</taxon>
        <taxon>Nematoda</taxon>
        <taxon>Chromadorea</taxon>
        <taxon>Rhabditida</taxon>
        <taxon>Tylenchina</taxon>
        <taxon>Panagrolaimomorpha</taxon>
        <taxon>Strongyloidoidea</taxon>
        <taxon>Strongyloididae</taxon>
        <taxon>Strongyloides</taxon>
    </lineage>
</organism>
<proteinExistence type="predicted"/>
<reference evidence="3" key="1">
    <citation type="submission" date="2017-02" db="UniProtKB">
        <authorList>
            <consortium name="WormBaseParasite"/>
        </authorList>
    </citation>
    <scope>IDENTIFICATION</scope>
</reference>
<protein>
    <submittedName>
        <fullName evidence="3">Uncharacterized protein</fullName>
    </submittedName>
</protein>
<keyword evidence="1" id="KW-0732">Signal</keyword>
<feature type="signal peptide" evidence="1">
    <location>
        <begin position="1"/>
        <end position="24"/>
    </location>
</feature>
<evidence type="ECO:0000256" key="1">
    <source>
        <dbReference type="SAM" id="SignalP"/>
    </source>
</evidence>
<feature type="chain" id="PRO_5005895248" evidence="1">
    <location>
        <begin position="25"/>
        <end position="189"/>
    </location>
</feature>
<accession>A0A0N5C2M9</accession>
<evidence type="ECO:0000313" key="3">
    <source>
        <dbReference type="WBParaSite" id="SPAL_0001223900.1"/>
    </source>
</evidence>
<dbReference type="Proteomes" id="UP000046392">
    <property type="component" value="Unplaced"/>
</dbReference>
<dbReference type="WBParaSite" id="SPAL_0001223900.1">
    <property type="protein sequence ID" value="SPAL_0001223900.1"/>
    <property type="gene ID" value="SPAL_0001223900"/>
</dbReference>